<dbReference type="AlphaFoldDB" id="A0A6N7IM88"/>
<comment type="subcellular location">
    <subcellularLocation>
        <location evidence="1">Periplasm</location>
    </subcellularLocation>
</comment>
<protein>
    <submittedName>
        <fullName evidence="7">Extracellular solute-binding protein</fullName>
    </submittedName>
</protein>
<proteinExistence type="predicted"/>
<name>A0A6N7IM88_9FIRM</name>
<keyword evidence="4" id="KW-0574">Periplasm</keyword>
<reference evidence="7 8" key="1">
    <citation type="submission" date="2019-10" db="EMBL/GenBank/DDBJ databases">
        <title>Comparative genomics of sulfur disproportionating microorganisms.</title>
        <authorList>
            <person name="Ward L.M."/>
            <person name="Bertran E."/>
            <person name="Johnston D."/>
        </authorList>
    </citation>
    <scope>NUCLEOTIDE SEQUENCE [LARGE SCALE GENOMIC DNA]</scope>
    <source>
        <strain evidence="7 8">DSM 14055</strain>
    </source>
</reference>
<evidence type="ECO:0000313" key="8">
    <source>
        <dbReference type="Proteomes" id="UP000441717"/>
    </source>
</evidence>
<evidence type="ECO:0000256" key="3">
    <source>
        <dbReference type="ARBA" id="ARBA00022729"/>
    </source>
</evidence>
<dbReference type="PANTHER" id="PTHR30222:SF17">
    <property type="entry name" value="SPERMIDINE_PUTRESCINE-BINDING PERIPLASMIC PROTEIN"/>
    <property type="match status" value="1"/>
</dbReference>
<gene>
    <name evidence="7" type="ORF">GFC01_00275</name>
</gene>
<feature type="binding site" evidence="5">
    <location>
        <position position="50"/>
    </location>
    <ligand>
        <name>spermidine</name>
        <dbReference type="ChEBI" id="CHEBI:57834"/>
    </ligand>
</feature>
<evidence type="ECO:0000256" key="2">
    <source>
        <dbReference type="ARBA" id="ARBA00022448"/>
    </source>
</evidence>
<evidence type="ECO:0000313" key="7">
    <source>
        <dbReference type="EMBL" id="MQL50739.1"/>
    </source>
</evidence>
<dbReference type="GO" id="GO:0015846">
    <property type="term" value="P:polyamine transport"/>
    <property type="evidence" value="ECO:0007669"/>
    <property type="project" value="InterPro"/>
</dbReference>
<keyword evidence="3 6" id="KW-0732">Signal</keyword>
<dbReference type="SUPFAM" id="SSF53850">
    <property type="entry name" value="Periplasmic binding protein-like II"/>
    <property type="match status" value="1"/>
</dbReference>
<dbReference type="PANTHER" id="PTHR30222">
    <property type="entry name" value="SPERMIDINE/PUTRESCINE-BINDING PERIPLASMIC PROTEIN"/>
    <property type="match status" value="1"/>
</dbReference>
<dbReference type="PIRSF" id="PIRSF019574">
    <property type="entry name" value="Periplasmic_polyamine_BP"/>
    <property type="match status" value="1"/>
</dbReference>
<dbReference type="GO" id="GO:0019808">
    <property type="term" value="F:polyamine binding"/>
    <property type="evidence" value="ECO:0007669"/>
    <property type="project" value="InterPro"/>
</dbReference>
<dbReference type="Proteomes" id="UP000441717">
    <property type="component" value="Unassembled WGS sequence"/>
</dbReference>
<organism evidence="7 8">
    <name type="scientific">Desulfofundulus thermobenzoicus</name>
    <dbReference type="NCBI Taxonomy" id="29376"/>
    <lineage>
        <taxon>Bacteria</taxon>
        <taxon>Bacillati</taxon>
        <taxon>Bacillota</taxon>
        <taxon>Clostridia</taxon>
        <taxon>Eubacteriales</taxon>
        <taxon>Peptococcaceae</taxon>
        <taxon>Desulfofundulus</taxon>
    </lineage>
</organism>
<evidence type="ECO:0000256" key="5">
    <source>
        <dbReference type="PIRSR" id="PIRSR019574-1"/>
    </source>
</evidence>
<dbReference type="GO" id="GO:0042597">
    <property type="term" value="C:periplasmic space"/>
    <property type="evidence" value="ECO:0007669"/>
    <property type="project" value="UniProtKB-SubCell"/>
</dbReference>
<dbReference type="OrthoDB" id="9769319at2"/>
<feature type="chain" id="PRO_5039632633" evidence="6">
    <location>
        <begin position="32"/>
        <end position="358"/>
    </location>
</feature>
<feature type="signal peptide" evidence="6">
    <location>
        <begin position="1"/>
        <end position="31"/>
    </location>
</feature>
<dbReference type="Pfam" id="PF13416">
    <property type="entry name" value="SBP_bac_8"/>
    <property type="match status" value="1"/>
</dbReference>
<evidence type="ECO:0000256" key="6">
    <source>
        <dbReference type="SAM" id="SignalP"/>
    </source>
</evidence>
<sequence length="358" mass="39934">MKRRTRTMIFQVLALVLVAALLAGCGGQQIAGTEKPAEEEKVLNVFNWSEYMPQSVIDKFTAETGIKVNYSTYSSQEEMLAKLQAAPGSYDLCVASDYMVEVMTKQGLLEPLKLDKIPNFNNVDPLYRNPPYDPENKYTVPYMWGTVGIAINTDRVKRPVTSWQDLWDPAFAGKIVMLNDARYCIGATLKSLGYSCNETSPEALAKAKNKLQELIPKVKAFDSDSPKTLLLNGEAVIGLMWNGETALAQKENPAIKYIYPKEGAIRWQDNMAIPKGAKHPENAMKFMNFILRGDIGKEIAEAYPYASPNAETIKMLPAETRDNPASYAPEAELKKGEFLKDVGEATPEIERIWTEVKS</sequence>
<dbReference type="RefSeq" id="WP_152944654.1">
    <property type="nucleotide sequence ID" value="NZ_WHYR01000001.1"/>
</dbReference>
<dbReference type="PROSITE" id="PS51257">
    <property type="entry name" value="PROKAR_LIPOPROTEIN"/>
    <property type="match status" value="1"/>
</dbReference>
<evidence type="ECO:0000256" key="1">
    <source>
        <dbReference type="ARBA" id="ARBA00004418"/>
    </source>
</evidence>
<feature type="binding site" evidence="5">
    <location>
        <position position="98"/>
    </location>
    <ligand>
        <name>spermidine</name>
        <dbReference type="ChEBI" id="CHEBI:57834"/>
    </ligand>
</feature>
<keyword evidence="2" id="KW-0813">Transport</keyword>
<comment type="caution">
    <text evidence="7">The sequence shown here is derived from an EMBL/GenBank/DDBJ whole genome shotgun (WGS) entry which is preliminary data.</text>
</comment>
<evidence type="ECO:0000256" key="4">
    <source>
        <dbReference type="ARBA" id="ARBA00022764"/>
    </source>
</evidence>
<accession>A0A6N7IM88</accession>
<dbReference type="InterPro" id="IPR001188">
    <property type="entry name" value="Sperm_putr-bd"/>
</dbReference>
<dbReference type="InterPro" id="IPR006059">
    <property type="entry name" value="SBP"/>
</dbReference>
<dbReference type="Gene3D" id="3.40.190.10">
    <property type="entry name" value="Periplasmic binding protein-like II"/>
    <property type="match status" value="2"/>
</dbReference>
<dbReference type="PRINTS" id="PR00909">
    <property type="entry name" value="SPERMDNBNDNG"/>
</dbReference>
<dbReference type="EMBL" id="WHYR01000001">
    <property type="protein sequence ID" value="MQL50739.1"/>
    <property type="molecule type" value="Genomic_DNA"/>
</dbReference>
<dbReference type="CDD" id="cd13590">
    <property type="entry name" value="PBP2_PotD_PotF_like"/>
    <property type="match status" value="1"/>
</dbReference>
<keyword evidence="8" id="KW-1185">Reference proteome</keyword>